<dbReference type="AlphaFoldDB" id="A0AA46K8D7"/>
<sequence length="39" mass="4504">MLWRQCERMNRPQGWALVLLSCSAFGLGVLLLLCLLIRE</sequence>
<feature type="transmembrane region" description="Helical" evidence="1">
    <location>
        <begin position="15"/>
        <end position="37"/>
    </location>
</feature>
<gene>
    <name evidence="2" type="ORF">FHU12_4149</name>
</gene>
<evidence type="ECO:0000256" key="1">
    <source>
        <dbReference type="SAM" id="Phobius"/>
    </source>
</evidence>
<comment type="caution">
    <text evidence="2">The sequence shown here is derived from an EMBL/GenBank/DDBJ whole genome shotgun (WGS) entry which is preliminary data.</text>
</comment>
<evidence type="ECO:0000313" key="2">
    <source>
        <dbReference type="EMBL" id="TQI86512.1"/>
    </source>
</evidence>
<protein>
    <submittedName>
        <fullName evidence="2">Uncharacterized protein</fullName>
    </submittedName>
</protein>
<name>A0AA46K8D7_SERMA</name>
<organism evidence="2 3">
    <name type="scientific">Serratia marcescens</name>
    <dbReference type="NCBI Taxonomy" id="615"/>
    <lineage>
        <taxon>Bacteria</taxon>
        <taxon>Pseudomonadati</taxon>
        <taxon>Pseudomonadota</taxon>
        <taxon>Gammaproteobacteria</taxon>
        <taxon>Enterobacterales</taxon>
        <taxon>Yersiniaceae</taxon>
        <taxon>Serratia</taxon>
    </lineage>
</organism>
<keyword evidence="1" id="KW-0472">Membrane</keyword>
<evidence type="ECO:0000313" key="3">
    <source>
        <dbReference type="Proteomes" id="UP000320710"/>
    </source>
</evidence>
<reference evidence="2 3" key="1">
    <citation type="submission" date="2019-06" db="EMBL/GenBank/DDBJ databases">
        <authorList>
            <person name="Deangelis K."/>
            <person name="Huntemann M."/>
            <person name="Clum A."/>
            <person name="Pillay M."/>
            <person name="Palaniappan K."/>
            <person name="Varghese N."/>
            <person name="Mikhailova N."/>
            <person name="Stamatis D."/>
            <person name="Reddy T."/>
            <person name="Daum C."/>
            <person name="Shapiro N."/>
            <person name="Ivanova N."/>
            <person name="Kyrpides N."/>
            <person name="Woyke T."/>
        </authorList>
    </citation>
    <scope>NUCLEOTIDE SEQUENCE [LARGE SCALE GENOMIC DNA]</scope>
    <source>
        <strain evidence="2 3">106R</strain>
    </source>
</reference>
<accession>A0AA46K8D7</accession>
<reference evidence="2 3" key="2">
    <citation type="submission" date="2019-07" db="EMBL/GenBank/DDBJ databases">
        <title>Investigation of anaerobic lignin degradation for improved lignocellulosic biofuels.</title>
        <authorList>
            <person name="Deangelis K.PhD."/>
        </authorList>
    </citation>
    <scope>NUCLEOTIDE SEQUENCE [LARGE SCALE GENOMIC DNA]</scope>
    <source>
        <strain evidence="2 3">106R</strain>
    </source>
</reference>
<keyword evidence="1" id="KW-0812">Transmembrane</keyword>
<keyword evidence="1" id="KW-1133">Transmembrane helix</keyword>
<proteinExistence type="predicted"/>
<dbReference type="Proteomes" id="UP000320710">
    <property type="component" value="Unassembled WGS sequence"/>
</dbReference>
<dbReference type="PROSITE" id="PS51257">
    <property type="entry name" value="PROKAR_LIPOPROTEIN"/>
    <property type="match status" value="1"/>
</dbReference>
<dbReference type="EMBL" id="VFMJ01000001">
    <property type="protein sequence ID" value="TQI86512.1"/>
    <property type="molecule type" value="Genomic_DNA"/>
</dbReference>